<sequence length="133" mass="14595">MTMELNLHGEPRVVDSVPALEQTLLDARALAQCELWLTMTMTMATDAEQGPALCMLRNGGNAWLMYLSGQDELSFHSLGDEEETGECSYLLSNGQVDVYPEAWCVDVDLCQQAFIAFFKTGGARPAGIAWEAD</sequence>
<dbReference type="Pfam" id="PF14430">
    <property type="entry name" value="Imm1"/>
    <property type="match status" value="1"/>
</dbReference>
<evidence type="ECO:0000313" key="2">
    <source>
        <dbReference type="Proteomes" id="UP001219584"/>
    </source>
</evidence>
<organism evidence="1 2">
    <name type="scientific">Janthinobacterium rivuli</name>
    <dbReference type="NCBI Taxonomy" id="2751478"/>
    <lineage>
        <taxon>Bacteria</taxon>
        <taxon>Pseudomonadati</taxon>
        <taxon>Pseudomonadota</taxon>
        <taxon>Betaproteobacteria</taxon>
        <taxon>Burkholderiales</taxon>
        <taxon>Oxalobacteraceae</taxon>
        <taxon>Janthinobacterium</taxon>
    </lineage>
</organism>
<dbReference type="EMBL" id="CP121464">
    <property type="protein sequence ID" value="WFR77911.1"/>
    <property type="molecule type" value="Genomic_DNA"/>
</dbReference>
<dbReference type="RefSeq" id="WP_278316349.1">
    <property type="nucleotide sequence ID" value="NZ_CP121464.1"/>
</dbReference>
<keyword evidence="2" id="KW-1185">Reference proteome</keyword>
<proteinExistence type="predicted"/>
<dbReference type="InterPro" id="IPR025680">
    <property type="entry name" value="DddI"/>
</dbReference>
<reference evidence="1 2" key="1">
    <citation type="submission" date="2023-04" db="EMBL/GenBank/DDBJ databases">
        <title>Nanopore sequencing of Janthinobacterium from water.</title>
        <authorList>
            <person name="Ciuchcinski K."/>
            <person name="Rokowska A."/>
            <person name="Dziewit L."/>
        </authorList>
    </citation>
    <scope>NUCLEOTIDE SEQUENCE [LARGE SCALE GENOMIC DNA]</scope>
    <source>
        <strain evidence="1 2">DEMB2</strain>
    </source>
</reference>
<evidence type="ECO:0000313" key="1">
    <source>
        <dbReference type="EMBL" id="WFR77911.1"/>
    </source>
</evidence>
<dbReference type="Proteomes" id="UP001219584">
    <property type="component" value="Chromosome"/>
</dbReference>
<protein>
    <submittedName>
        <fullName evidence="1">Imm1 family immunity protein</fullName>
    </submittedName>
</protein>
<name>A0ABY8HZ53_9BURK</name>
<accession>A0ABY8HZ53</accession>
<gene>
    <name evidence="1" type="ORF">P9875_19585</name>
</gene>